<feature type="compositionally biased region" description="Basic and acidic residues" evidence="1">
    <location>
        <begin position="245"/>
        <end position="284"/>
    </location>
</feature>
<proteinExistence type="predicted"/>
<dbReference type="EMBL" id="JXST01000005">
    <property type="protein sequence ID" value="KIU18098.1"/>
    <property type="molecule type" value="Genomic_DNA"/>
</dbReference>
<evidence type="ECO:0000256" key="1">
    <source>
        <dbReference type="SAM" id="MobiDB-lite"/>
    </source>
</evidence>
<dbReference type="Pfam" id="PF20177">
    <property type="entry name" value="DUF6542"/>
    <property type="match status" value="1"/>
</dbReference>
<name>A0A0D1J925_9MYCO</name>
<feature type="compositionally biased region" description="Basic and acidic residues" evidence="1">
    <location>
        <begin position="344"/>
        <end position="357"/>
    </location>
</feature>
<keyword evidence="5" id="KW-1185">Reference proteome</keyword>
<evidence type="ECO:0000259" key="3">
    <source>
        <dbReference type="Pfam" id="PF20177"/>
    </source>
</evidence>
<accession>A0A0D1J925</accession>
<dbReference type="Proteomes" id="UP000032221">
    <property type="component" value="Unassembled WGS sequence"/>
</dbReference>
<feature type="transmembrane region" description="Helical" evidence="2">
    <location>
        <begin position="101"/>
        <end position="118"/>
    </location>
</feature>
<feature type="domain" description="DUF6542" evidence="3">
    <location>
        <begin position="1"/>
        <end position="119"/>
    </location>
</feature>
<feature type="transmembrane region" description="Helical" evidence="2">
    <location>
        <begin position="53"/>
        <end position="75"/>
    </location>
</feature>
<feature type="compositionally biased region" description="Basic and acidic residues" evidence="1">
    <location>
        <begin position="186"/>
        <end position="195"/>
    </location>
</feature>
<feature type="compositionally biased region" description="Low complexity" evidence="1">
    <location>
        <begin position="310"/>
        <end position="325"/>
    </location>
</feature>
<sequence length="357" mass="39829">MPWWGGLVLAVTATAIGFAYDAGTGDKELSAFFTFCYVAGCVLAVLGVRRSGIFTAVIQPPLILFVAVPGAYFMFHSDKIAGIKDLLINCGYPLIERFPTMFFTAATVLVLGLVRWFVLPQFLTYEEDDDEAVAEAKPRRARRQAEDEDAVAPAGLAATLSAKLTKLTTGQTPRSARTRATPSRRTAAESSRRGTADPQRAPRPARARAHASDTELIDPVPGQLRRPQRPARPRPAATDSYAVPDEPRRRPRPAAESREPRRTPPQDRYDYREPRERDRYERPTQRPSASEPRRRRYADDPYEPGDRYQSPARPARSAPPSSAHHPVSRVRYRGADDDAAAEPLAERRPRRTWDADA</sequence>
<evidence type="ECO:0000313" key="4">
    <source>
        <dbReference type="EMBL" id="KIU18098.1"/>
    </source>
</evidence>
<dbReference type="PATRIC" id="fig|280871.6.peg.963"/>
<dbReference type="InterPro" id="IPR046672">
    <property type="entry name" value="DUF6542"/>
</dbReference>
<dbReference type="STRING" id="280871.TL10_04710"/>
<gene>
    <name evidence="4" type="ORF">TL10_04710</name>
</gene>
<comment type="caution">
    <text evidence="4">The sequence shown here is derived from an EMBL/GenBank/DDBJ whole genome shotgun (WGS) entry which is preliminary data.</text>
</comment>
<evidence type="ECO:0000313" key="5">
    <source>
        <dbReference type="Proteomes" id="UP000032221"/>
    </source>
</evidence>
<organism evidence="4 5">
    <name type="scientific">Mycolicibacterium llatzerense</name>
    <dbReference type="NCBI Taxonomy" id="280871"/>
    <lineage>
        <taxon>Bacteria</taxon>
        <taxon>Bacillati</taxon>
        <taxon>Actinomycetota</taxon>
        <taxon>Actinomycetes</taxon>
        <taxon>Mycobacteriales</taxon>
        <taxon>Mycobacteriaceae</taxon>
        <taxon>Mycolicibacterium</taxon>
    </lineage>
</organism>
<feature type="transmembrane region" description="Helical" evidence="2">
    <location>
        <begin position="29"/>
        <end position="46"/>
    </location>
</feature>
<feature type="region of interest" description="Disordered" evidence="1">
    <location>
        <begin position="162"/>
        <end position="357"/>
    </location>
</feature>
<keyword evidence="2" id="KW-0472">Membrane</keyword>
<evidence type="ECO:0000256" key="2">
    <source>
        <dbReference type="SAM" id="Phobius"/>
    </source>
</evidence>
<keyword evidence="2" id="KW-0812">Transmembrane</keyword>
<reference evidence="4 5" key="1">
    <citation type="submission" date="2015-01" db="EMBL/GenBank/DDBJ databases">
        <title>Genome sequence of Mycobacterium llatzerense and Mycobacterium immunogenum recovered from brain abscess.</title>
        <authorList>
            <person name="Greninger A.L."/>
            <person name="Langelier C."/>
            <person name="Cunningham G."/>
            <person name="Chiu C.Y."/>
            <person name="Miller S."/>
        </authorList>
    </citation>
    <scope>NUCLEOTIDE SEQUENCE [LARGE SCALE GENOMIC DNA]</scope>
    <source>
        <strain evidence="4 5">CLUC14</strain>
    </source>
</reference>
<protein>
    <recommendedName>
        <fullName evidence="3">DUF6542 domain-containing protein</fullName>
    </recommendedName>
</protein>
<dbReference type="AlphaFoldDB" id="A0A0D1J925"/>
<feature type="compositionally biased region" description="Low complexity" evidence="1">
    <location>
        <begin position="162"/>
        <end position="185"/>
    </location>
</feature>
<keyword evidence="2" id="KW-1133">Transmembrane helix</keyword>